<organism evidence="11 12">
    <name type="scientific">Polyplax serrata</name>
    <name type="common">Common mouse louse</name>
    <dbReference type="NCBI Taxonomy" id="468196"/>
    <lineage>
        <taxon>Eukaryota</taxon>
        <taxon>Metazoa</taxon>
        <taxon>Ecdysozoa</taxon>
        <taxon>Arthropoda</taxon>
        <taxon>Hexapoda</taxon>
        <taxon>Insecta</taxon>
        <taxon>Pterygota</taxon>
        <taxon>Neoptera</taxon>
        <taxon>Paraneoptera</taxon>
        <taxon>Psocodea</taxon>
        <taxon>Troctomorpha</taxon>
        <taxon>Phthiraptera</taxon>
        <taxon>Anoplura</taxon>
        <taxon>Polyplacidae</taxon>
        <taxon>Polyplax</taxon>
    </lineage>
</organism>
<evidence type="ECO:0000256" key="5">
    <source>
        <dbReference type="ARBA" id="ARBA00022917"/>
    </source>
</evidence>
<evidence type="ECO:0000256" key="2">
    <source>
        <dbReference type="ARBA" id="ARBA00022598"/>
    </source>
</evidence>
<keyword evidence="3 9" id="KW-0547">Nucleotide-binding</keyword>
<dbReference type="Gene3D" id="1.10.730.10">
    <property type="entry name" value="Isoleucyl-tRNA Synthetase, Domain 1"/>
    <property type="match status" value="1"/>
</dbReference>
<dbReference type="Proteomes" id="UP001359485">
    <property type="component" value="Unassembled WGS sequence"/>
</dbReference>
<evidence type="ECO:0000256" key="7">
    <source>
        <dbReference type="ARBA" id="ARBA00026124"/>
    </source>
</evidence>
<comment type="similarity">
    <text evidence="9">Belongs to the class-I aminoacyl-tRNA synthetase family.</text>
</comment>
<dbReference type="EMBL" id="JAWJWF010000047">
    <property type="protein sequence ID" value="KAK6622261.1"/>
    <property type="molecule type" value="Genomic_DNA"/>
</dbReference>
<evidence type="ECO:0000256" key="6">
    <source>
        <dbReference type="ARBA" id="ARBA00023146"/>
    </source>
</evidence>
<dbReference type="SUPFAM" id="SSF47323">
    <property type="entry name" value="Anticodon-binding domain of a subclass of class I aminoacyl-tRNA synthetases"/>
    <property type="match status" value="1"/>
</dbReference>
<dbReference type="Gene3D" id="2.170.220.10">
    <property type="match status" value="1"/>
</dbReference>
<evidence type="ECO:0000256" key="9">
    <source>
        <dbReference type="RuleBase" id="RU363039"/>
    </source>
</evidence>
<dbReference type="PRINTS" id="PR01041">
    <property type="entry name" value="TRNASYNTHMET"/>
</dbReference>
<dbReference type="PANTHER" id="PTHR43326:SF1">
    <property type="entry name" value="METHIONINE--TRNA LIGASE, MITOCHONDRIAL"/>
    <property type="match status" value="1"/>
</dbReference>
<dbReference type="InterPro" id="IPR014729">
    <property type="entry name" value="Rossmann-like_a/b/a_fold"/>
</dbReference>
<keyword evidence="12" id="KW-1185">Reference proteome</keyword>
<comment type="caution">
    <text evidence="11">The sequence shown here is derived from an EMBL/GenBank/DDBJ whole genome shotgun (WGS) entry which is preliminary data.</text>
</comment>
<dbReference type="InterPro" id="IPR023457">
    <property type="entry name" value="Met-tRNA_synth_2"/>
</dbReference>
<dbReference type="CDD" id="cd07957">
    <property type="entry name" value="Anticodon_Ia_Met"/>
    <property type="match status" value="1"/>
</dbReference>
<dbReference type="Pfam" id="PF09334">
    <property type="entry name" value="tRNA-synt_1g"/>
    <property type="match status" value="1"/>
</dbReference>
<evidence type="ECO:0000256" key="8">
    <source>
        <dbReference type="ARBA" id="ARBA00030331"/>
    </source>
</evidence>
<feature type="domain" description="Methionyl/Leucyl tRNA synthetase" evidence="10">
    <location>
        <begin position="4"/>
        <end position="363"/>
    </location>
</feature>
<keyword evidence="2 9" id="KW-0436">Ligase</keyword>
<dbReference type="InterPro" id="IPR015413">
    <property type="entry name" value="Methionyl/Leucyl_tRNA_Synth"/>
</dbReference>
<name>A0ABR1ALT6_POLSC</name>
<keyword evidence="6 9" id="KW-0030">Aminoacyl-tRNA synthetase</keyword>
<evidence type="ECO:0000313" key="11">
    <source>
        <dbReference type="EMBL" id="KAK6622261.1"/>
    </source>
</evidence>
<dbReference type="SUPFAM" id="SSF52374">
    <property type="entry name" value="Nucleotidylyl transferase"/>
    <property type="match status" value="1"/>
</dbReference>
<reference evidence="11 12" key="1">
    <citation type="submission" date="2023-09" db="EMBL/GenBank/DDBJ databases">
        <title>Genomes of two closely related lineages of the louse Polyplax serrata with different host specificities.</title>
        <authorList>
            <person name="Martinu J."/>
            <person name="Tarabai H."/>
            <person name="Stefka J."/>
            <person name="Hypsa V."/>
        </authorList>
    </citation>
    <scope>NUCLEOTIDE SEQUENCE [LARGE SCALE GENOMIC DNA]</scope>
    <source>
        <strain evidence="11">98ZLc_SE</strain>
    </source>
</reference>
<keyword evidence="5 9" id="KW-0648">Protein biosynthesis</keyword>
<keyword evidence="4 9" id="KW-0067">ATP-binding</keyword>
<proteinExistence type="inferred from homology"/>
<dbReference type="InterPro" id="IPR041872">
    <property type="entry name" value="Anticodon_Met"/>
</dbReference>
<dbReference type="PANTHER" id="PTHR43326">
    <property type="entry name" value="METHIONYL-TRNA SYNTHETASE"/>
    <property type="match status" value="1"/>
</dbReference>
<dbReference type="CDD" id="cd00814">
    <property type="entry name" value="MetRS_core"/>
    <property type="match status" value="1"/>
</dbReference>
<accession>A0ABR1ALT6</accession>
<evidence type="ECO:0000313" key="12">
    <source>
        <dbReference type="Proteomes" id="UP001359485"/>
    </source>
</evidence>
<dbReference type="NCBIfam" id="TIGR00398">
    <property type="entry name" value="metG"/>
    <property type="match status" value="1"/>
</dbReference>
<dbReference type="InterPro" id="IPR009080">
    <property type="entry name" value="tRNAsynth_Ia_anticodon-bd"/>
</dbReference>
<dbReference type="InterPro" id="IPR033911">
    <property type="entry name" value="MetRS_core"/>
</dbReference>
<evidence type="ECO:0000256" key="4">
    <source>
        <dbReference type="ARBA" id="ARBA00022840"/>
    </source>
</evidence>
<sequence>MQQPILYNNTNILQPHIGHLYTACIADAMARYQKLKNPDIKIKFMVGTDEHGLKVGQSAQKAGLDVQKFCDAISSKYKSLFDLFSIDASDFLRTTEQRHCQTAVTLWNKIASEDLIYKETYSGWYCLADEMFISEVYLNPQSDDTDVRYTKTGKPVQYVSEVNYKFKLSKFQKDLLHWLDNGAIVKPSMFQNELRQMILEGDVLKDISISRPTERVSWGIPVPGDASQTIYVWFDALSSYLTCNGYPDSNFKWPPDVQIIGKEILKFHGVFWPAFLIAAGLKPPKSILCHSHWLRDDEKISKSKGNIIDPFHEVKKYTSDGFRYFLLREGVPHSDGNYTNVKIHDILNAELANTLGNLMSRCIGRAINKENIFPGCTQDDLKRFGDASSENLINSLQELPGLVQSSFEEFNFYQGIDAIFATLRQTNKFIDDKKPWKIAKTPGGEEELQFVLHLALESLRVCGIVLQPIIPNIAGRILDILCVHVNNRSLKDIRPFSWESTDRSADIKLNMKESILFRRIEAAG</sequence>
<protein>
    <recommendedName>
        <fullName evidence="7">Methionine--tRNA ligase, mitochondrial</fullName>
        <ecNumber evidence="1">6.1.1.10</ecNumber>
    </recommendedName>
    <alternativeName>
        <fullName evidence="8">Mitochondrial methionyl-tRNA synthetase</fullName>
    </alternativeName>
</protein>
<evidence type="ECO:0000256" key="1">
    <source>
        <dbReference type="ARBA" id="ARBA00012838"/>
    </source>
</evidence>
<dbReference type="EC" id="6.1.1.10" evidence="1"/>
<evidence type="ECO:0000256" key="3">
    <source>
        <dbReference type="ARBA" id="ARBA00022741"/>
    </source>
</evidence>
<gene>
    <name evidence="11" type="ORF">RUM44_002068</name>
</gene>
<dbReference type="InterPro" id="IPR014758">
    <property type="entry name" value="Met-tRNA_synth"/>
</dbReference>
<evidence type="ECO:0000259" key="10">
    <source>
        <dbReference type="Pfam" id="PF09334"/>
    </source>
</evidence>
<dbReference type="Gene3D" id="3.40.50.620">
    <property type="entry name" value="HUPs"/>
    <property type="match status" value="1"/>
</dbReference>